<keyword evidence="3" id="KW-0479">Metal-binding</keyword>
<comment type="catalytic activity">
    <reaction evidence="6">
        <text>D-glyceraldehyde + pyruvate = 2-dehydro-3-deoxy-L-galactonate</text>
        <dbReference type="Rhea" id="RHEA:80055"/>
        <dbReference type="ChEBI" id="CHEBI:15361"/>
        <dbReference type="ChEBI" id="CHEBI:17378"/>
        <dbReference type="ChEBI" id="CHEBI:75545"/>
    </reaction>
</comment>
<evidence type="ECO:0000259" key="7">
    <source>
        <dbReference type="Pfam" id="PF03328"/>
    </source>
</evidence>
<sequence length="254" mass="26722">MDLPVNTFKRGLNANPPMIGTWTMSTSPVMAEAMGCCGYDFIVIDMEHTPNDVPQTLALLQAVAGTPSASLVRIPWNDPVIVKRLLDCGAQSLMFPFIESVEEAEAAVRSTRYPPHGIRGAAAMHRAARYGGVSDYFSKAASEICVTLQIETINALGKLPEIAAVDGVDCIFIGPGDLSASMGLIGQVGHEKVQAALASAASACRKAGKPCGVLATDPAMARRLLEAGFSWVSVSSDLAMATSKARSNLAEIRA</sequence>
<dbReference type="Proteomes" id="UP000007374">
    <property type="component" value="Unassembled WGS sequence"/>
</dbReference>
<reference evidence="8 9" key="1">
    <citation type="journal article" date="2012" name="J. Bacteriol.">
        <title>Genome Sequence of Nitratireductor indicus Type Strain C115.</title>
        <authorList>
            <person name="Lai Q."/>
            <person name="Li G."/>
            <person name="Yu Z."/>
            <person name="Shao Z."/>
        </authorList>
    </citation>
    <scope>NUCLEOTIDE SEQUENCE [LARGE SCALE GENOMIC DNA]</scope>
    <source>
        <strain evidence="8 9">C115</strain>
    </source>
</reference>
<evidence type="ECO:0000313" key="9">
    <source>
        <dbReference type="Proteomes" id="UP000007374"/>
    </source>
</evidence>
<evidence type="ECO:0000256" key="1">
    <source>
        <dbReference type="ARBA" id="ARBA00001968"/>
    </source>
</evidence>
<dbReference type="STRING" id="721133.SAMN05216176_106225"/>
<dbReference type="PATRIC" id="fig|1231190.3.peg.2287"/>
<evidence type="ECO:0000313" key="8">
    <source>
        <dbReference type="EMBL" id="EKF42577.1"/>
    </source>
</evidence>
<organism evidence="8 9">
    <name type="scientific">Nitratireductor indicus C115</name>
    <dbReference type="NCBI Taxonomy" id="1231190"/>
    <lineage>
        <taxon>Bacteria</taxon>
        <taxon>Pseudomonadati</taxon>
        <taxon>Pseudomonadota</taxon>
        <taxon>Alphaproteobacteria</taxon>
        <taxon>Hyphomicrobiales</taxon>
        <taxon>Phyllobacteriaceae</taxon>
        <taxon>Nitratireductor</taxon>
    </lineage>
</organism>
<keyword evidence="5" id="KW-0670">Pyruvate</keyword>
<keyword evidence="4" id="KW-0456">Lyase</keyword>
<dbReference type="PANTHER" id="PTHR30502:SF0">
    <property type="entry name" value="PHOSPHOENOLPYRUVATE CARBOXYLASE FAMILY PROTEIN"/>
    <property type="match status" value="1"/>
</dbReference>
<evidence type="ECO:0000256" key="6">
    <source>
        <dbReference type="ARBA" id="ARBA00045074"/>
    </source>
</evidence>
<dbReference type="InterPro" id="IPR050251">
    <property type="entry name" value="HpcH-HpaI_aldolase"/>
</dbReference>
<accession>K2PND7</accession>
<dbReference type="FunFam" id="3.20.20.60:FF:000004">
    <property type="entry name" value="5-keto-4-deoxy-D-glucarate aldolase"/>
    <property type="match status" value="1"/>
</dbReference>
<dbReference type="eggNOG" id="COG3836">
    <property type="taxonomic scope" value="Bacteria"/>
</dbReference>
<gene>
    <name evidence="8" type="ORF">NA8A_10958</name>
</gene>
<comment type="similarity">
    <text evidence="2">Belongs to the HpcH/HpaI aldolase family.</text>
</comment>
<dbReference type="GO" id="GO:0005737">
    <property type="term" value="C:cytoplasm"/>
    <property type="evidence" value="ECO:0007669"/>
    <property type="project" value="TreeGrafter"/>
</dbReference>
<feature type="domain" description="HpcH/HpaI aldolase/citrate lyase" evidence="7">
    <location>
        <begin position="19"/>
        <end position="240"/>
    </location>
</feature>
<protein>
    <submittedName>
        <fullName evidence="8">2,4-dihydroxyhept-2-ene-1,7-dioic acid aldolase</fullName>
    </submittedName>
</protein>
<dbReference type="AlphaFoldDB" id="K2PND7"/>
<evidence type="ECO:0000256" key="3">
    <source>
        <dbReference type="ARBA" id="ARBA00022723"/>
    </source>
</evidence>
<dbReference type="Pfam" id="PF03328">
    <property type="entry name" value="HpcH_HpaI"/>
    <property type="match status" value="1"/>
</dbReference>
<dbReference type="GO" id="GO:0046872">
    <property type="term" value="F:metal ion binding"/>
    <property type="evidence" value="ECO:0007669"/>
    <property type="project" value="UniProtKB-KW"/>
</dbReference>
<dbReference type="InterPro" id="IPR040442">
    <property type="entry name" value="Pyrv_kinase-like_dom_sf"/>
</dbReference>
<dbReference type="InterPro" id="IPR005000">
    <property type="entry name" value="Aldolase/citrate-lyase_domain"/>
</dbReference>
<evidence type="ECO:0000256" key="4">
    <source>
        <dbReference type="ARBA" id="ARBA00023239"/>
    </source>
</evidence>
<dbReference type="RefSeq" id="WP_009756580.1">
    <property type="nucleotide sequence ID" value="NZ_AMSI01000006.1"/>
</dbReference>
<dbReference type="InterPro" id="IPR015813">
    <property type="entry name" value="Pyrv/PenolPyrv_kinase-like_dom"/>
</dbReference>
<comment type="caution">
    <text evidence="8">The sequence shown here is derived from an EMBL/GenBank/DDBJ whole genome shotgun (WGS) entry which is preliminary data.</text>
</comment>
<dbReference type="PANTHER" id="PTHR30502">
    <property type="entry name" value="2-KETO-3-DEOXY-L-RHAMNONATE ALDOLASE"/>
    <property type="match status" value="1"/>
</dbReference>
<dbReference type="Gene3D" id="3.20.20.60">
    <property type="entry name" value="Phosphoenolpyruvate-binding domains"/>
    <property type="match status" value="1"/>
</dbReference>
<comment type="cofactor">
    <cofactor evidence="1">
        <name>a divalent metal cation</name>
        <dbReference type="ChEBI" id="CHEBI:60240"/>
    </cofactor>
</comment>
<dbReference type="EMBL" id="AMSI01000006">
    <property type="protein sequence ID" value="EKF42577.1"/>
    <property type="molecule type" value="Genomic_DNA"/>
</dbReference>
<evidence type="ECO:0000256" key="2">
    <source>
        <dbReference type="ARBA" id="ARBA00005568"/>
    </source>
</evidence>
<evidence type="ECO:0000256" key="5">
    <source>
        <dbReference type="ARBA" id="ARBA00023317"/>
    </source>
</evidence>
<proteinExistence type="inferred from homology"/>
<dbReference type="SUPFAM" id="SSF51621">
    <property type="entry name" value="Phosphoenolpyruvate/pyruvate domain"/>
    <property type="match status" value="1"/>
</dbReference>
<dbReference type="GO" id="GO:0016832">
    <property type="term" value="F:aldehyde-lyase activity"/>
    <property type="evidence" value="ECO:0007669"/>
    <property type="project" value="UniProtKB-ARBA"/>
</dbReference>
<name>K2PND7_9HYPH</name>
<keyword evidence="9" id="KW-1185">Reference proteome</keyword>